<evidence type="ECO:0000313" key="3">
    <source>
        <dbReference type="Proteomes" id="UP001190700"/>
    </source>
</evidence>
<dbReference type="GO" id="GO:0051959">
    <property type="term" value="F:dynein light intermediate chain binding"/>
    <property type="evidence" value="ECO:0007669"/>
    <property type="project" value="InterPro"/>
</dbReference>
<dbReference type="PANTHER" id="PTHR22878">
    <property type="entry name" value="DYNEIN HEAVY CHAIN 6, AXONEMAL-LIKE-RELATED"/>
    <property type="match status" value="1"/>
</dbReference>
<dbReference type="Pfam" id="PF18199">
    <property type="entry name" value="Dynein_C"/>
    <property type="match status" value="1"/>
</dbReference>
<keyword evidence="2" id="KW-0966">Cell projection</keyword>
<proteinExistence type="predicted"/>
<comment type="caution">
    <text evidence="2">The sequence shown here is derived from an EMBL/GenBank/DDBJ whole genome shotgun (WGS) entry which is preliminary data.</text>
</comment>
<dbReference type="GO" id="GO:0007018">
    <property type="term" value="P:microtubule-based movement"/>
    <property type="evidence" value="ECO:0007669"/>
    <property type="project" value="InterPro"/>
</dbReference>
<dbReference type="Gene3D" id="1.20.1270.280">
    <property type="match status" value="1"/>
</dbReference>
<keyword evidence="2" id="KW-0969">Cilium</keyword>
<dbReference type="InterPro" id="IPR026983">
    <property type="entry name" value="DHC"/>
</dbReference>
<dbReference type="AlphaFoldDB" id="A0AAE0KQH8"/>
<evidence type="ECO:0000313" key="2">
    <source>
        <dbReference type="EMBL" id="KAK3257086.1"/>
    </source>
</evidence>
<feature type="non-terminal residue" evidence="2">
    <location>
        <position position="100"/>
    </location>
</feature>
<evidence type="ECO:0000259" key="1">
    <source>
        <dbReference type="Pfam" id="PF18199"/>
    </source>
</evidence>
<feature type="domain" description="Dynein heavy chain C-terminal" evidence="1">
    <location>
        <begin position="37"/>
        <end position="99"/>
    </location>
</feature>
<dbReference type="InterPro" id="IPR041228">
    <property type="entry name" value="Dynein_C"/>
</dbReference>
<reference evidence="2 3" key="1">
    <citation type="journal article" date="2015" name="Genome Biol. Evol.">
        <title>Comparative Genomics of a Bacterivorous Green Alga Reveals Evolutionary Causalities and Consequences of Phago-Mixotrophic Mode of Nutrition.</title>
        <authorList>
            <person name="Burns J.A."/>
            <person name="Paasch A."/>
            <person name="Narechania A."/>
            <person name="Kim E."/>
        </authorList>
    </citation>
    <scope>NUCLEOTIDE SEQUENCE [LARGE SCALE GENOMIC DNA]</scope>
    <source>
        <strain evidence="2 3">PLY_AMNH</strain>
    </source>
</reference>
<name>A0AAE0KQH8_9CHLO</name>
<organism evidence="2 3">
    <name type="scientific">Cymbomonas tetramitiformis</name>
    <dbReference type="NCBI Taxonomy" id="36881"/>
    <lineage>
        <taxon>Eukaryota</taxon>
        <taxon>Viridiplantae</taxon>
        <taxon>Chlorophyta</taxon>
        <taxon>Pyramimonadophyceae</taxon>
        <taxon>Pyramimonadales</taxon>
        <taxon>Pyramimonadaceae</taxon>
        <taxon>Cymbomonas</taxon>
    </lineage>
</organism>
<gene>
    <name evidence="2" type="ORF">CYMTET_33816</name>
</gene>
<dbReference type="EMBL" id="LGRX02021051">
    <property type="protein sequence ID" value="KAK3257086.1"/>
    <property type="molecule type" value="Genomic_DNA"/>
</dbReference>
<keyword evidence="3" id="KW-1185">Reference proteome</keyword>
<dbReference type="Proteomes" id="UP001190700">
    <property type="component" value="Unassembled WGS sequence"/>
</dbReference>
<sequence length="100" mass="11156">MAFGLHQCGDRFRLREADNMCFQQMLQPRGGRAKIDEVPTPYQMVAIQETERMNILLTEMKRSLAELDLGLKGDLTMSGPMELIMGALANDSVPGGWAKL</sequence>
<keyword evidence="2" id="KW-0282">Flagellum</keyword>
<dbReference type="GO" id="GO:0030286">
    <property type="term" value="C:dynein complex"/>
    <property type="evidence" value="ECO:0007669"/>
    <property type="project" value="InterPro"/>
</dbReference>
<accession>A0AAE0KQH8</accession>
<protein>
    <submittedName>
        <fullName evidence="2">Dynein beta chain, flagellar outer arm</fullName>
    </submittedName>
</protein>
<dbReference type="GO" id="GO:0045505">
    <property type="term" value="F:dynein intermediate chain binding"/>
    <property type="evidence" value="ECO:0007669"/>
    <property type="project" value="InterPro"/>
</dbReference>